<dbReference type="AlphaFoldDB" id="A0A366H6K2"/>
<feature type="compositionally biased region" description="Basic and acidic residues" evidence="1">
    <location>
        <begin position="1"/>
        <end position="24"/>
    </location>
</feature>
<sequence length="118" mass="13862">MPYADPVKRREDKARRMRERYQKDAKHRADKRAKVLAHYHETKTDEVLEAKRRRARATRPEPASNVSVAVTRQIRGSSEEWRTWSDAQEASGLNWTEWLRRALNAYAARRTPKTKSSA</sequence>
<protein>
    <submittedName>
        <fullName evidence="2">Uncharacterized protein</fullName>
    </submittedName>
</protein>
<dbReference type="Proteomes" id="UP000253426">
    <property type="component" value="Unassembled WGS sequence"/>
</dbReference>
<keyword evidence="3" id="KW-1185">Reference proteome</keyword>
<gene>
    <name evidence="2" type="ORF">DES53_115168</name>
</gene>
<dbReference type="EMBL" id="QNRR01000015">
    <property type="protein sequence ID" value="RBP37027.1"/>
    <property type="molecule type" value="Genomic_DNA"/>
</dbReference>
<evidence type="ECO:0000313" key="2">
    <source>
        <dbReference type="EMBL" id="RBP37027.1"/>
    </source>
</evidence>
<feature type="region of interest" description="Disordered" evidence="1">
    <location>
        <begin position="1"/>
        <end position="33"/>
    </location>
</feature>
<evidence type="ECO:0000256" key="1">
    <source>
        <dbReference type="SAM" id="MobiDB-lite"/>
    </source>
</evidence>
<proteinExistence type="predicted"/>
<evidence type="ECO:0000313" key="3">
    <source>
        <dbReference type="Proteomes" id="UP000253426"/>
    </source>
</evidence>
<reference evidence="2 3" key="1">
    <citation type="submission" date="2018-06" db="EMBL/GenBank/DDBJ databases">
        <title>Genomic Encyclopedia of Type Strains, Phase IV (KMG-IV): sequencing the most valuable type-strain genomes for metagenomic binning, comparative biology and taxonomic classification.</title>
        <authorList>
            <person name="Goeker M."/>
        </authorList>
    </citation>
    <scope>NUCLEOTIDE SEQUENCE [LARGE SCALE GENOMIC DNA]</scope>
    <source>
        <strain evidence="2 3">DSM 25532</strain>
    </source>
</reference>
<accession>A0A366H6K2</accession>
<name>A0A366H6K2_9BACT</name>
<organism evidence="2 3">
    <name type="scientific">Roseimicrobium gellanilyticum</name>
    <dbReference type="NCBI Taxonomy" id="748857"/>
    <lineage>
        <taxon>Bacteria</taxon>
        <taxon>Pseudomonadati</taxon>
        <taxon>Verrucomicrobiota</taxon>
        <taxon>Verrucomicrobiia</taxon>
        <taxon>Verrucomicrobiales</taxon>
        <taxon>Verrucomicrobiaceae</taxon>
        <taxon>Roseimicrobium</taxon>
    </lineage>
</organism>
<comment type="caution">
    <text evidence="2">The sequence shown here is derived from an EMBL/GenBank/DDBJ whole genome shotgun (WGS) entry which is preliminary data.</text>
</comment>